<organism evidence="4 5">
    <name type="scientific">Faecalicatena contorta</name>
    <dbReference type="NCBI Taxonomy" id="39482"/>
    <lineage>
        <taxon>Bacteria</taxon>
        <taxon>Bacillati</taxon>
        <taxon>Bacillota</taxon>
        <taxon>Clostridia</taxon>
        <taxon>Lachnospirales</taxon>
        <taxon>Lachnospiraceae</taxon>
        <taxon>Faecalicatena</taxon>
    </lineage>
</organism>
<dbReference type="SUPFAM" id="SSF46689">
    <property type="entry name" value="Homeodomain-like"/>
    <property type="match status" value="1"/>
</dbReference>
<name>A0A173YCQ1_9FIRM</name>
<dbReference type="Pfam" id="PF00440">
    <property type="entry name" value="TetR_N"/>
    <property type="match status" value="1"/>
</dbReference>
<dbReference type="PANTHER" id="PTHR43479:SF11">
    <property type="entry name" value="ACREF_ENVCD OPERON REPRESSOR-RELATED"/>
    <property type="match status" value="1"/>
</dbReference>
<dbReference type="PANTHER" id="PTHR43479">
    <property type="entry name" value="ACREF/ENVCD OPERON REPRESSOR-RELATED"/>
    <property type="match status" value="1"/>
</dbReference>
<feature type="DNA-binding region" description="H-T-H motif" evidence="2">
    <location>
        <begin position="29"/>
        <end position="48"/>
    </location>
</feature>
<gene>
    <name evidence="4" type="primary">qacR</name>
    <name evidence="4" type="ORF">ERS852491_00052</name>
</gene>
<accession>A0A173YCQ1</accession>
<dbReference type="AlphaFoldDB" id="A0A173YCQ1"/>
<feature type="domain" description="HTH tetR-type" evidence="3">
    <location>
        <begin position="6"/>
        <end position="66"/>
    </location>
</feature>
<dbReference type="PROSITE" id="PS50977">
    <property type="entry name" value="HTH_TETR_2"/>
    <property type="match status" value="1"/>
</dbReference>
<evidence type="ECO:0000313" key="5">
    <source>
        <dbReference type="Proteomes" id="UP000095544"/>
    </source>
</evidence>
<evidence type="ECO:0000256" key="2">
    <source>
        <dbReference type="PROSITE-ProRule" id="PRU00335"/>
    </source>
</evidence>
<dbReference type="InterPro" id="IPR009057">
    <property type="entry name" value="Homeodomain-like_sf"/>
</dbReference>
<sequence>MPRKKQTTKSRIVKAAWNLFYKNGYDDTTVEDIIKLSKTSKGTFYHYFKGKDALLSTLSDLFDQKYEEIYSTMDQTLSSREKLLLLNHELFYMIETSIDRNLLASLYSSQLVTKDNRSLLDDDRYYFQLITEIITAGLDSGEFCSAASAAELVKIYTMYERGLLYDWSLCEGKYPLSAYSDRLLPHVLDNFEKGL</sequence>
<evidence type="ECO:0000256" key="1">
    <source>
        <dbReference type="ARBA" id="ARBA00023125"/>
    </source>
</evidence>
<protein>
    <submittedName>
        <fullName evidence="4">HTH-type transcriptional regulator qacR</fullName>
    </submittedName>
</protein>
<dbReference type="EMBL" id="CYZU01000001">
    <property type="protein sequence ID" value="CUN61340.1"/>
    <property type="molecule type" value="Genomic_DNA"/>
</dbReference>
<dbReference type="GO" id="GO:0003677">
    <property type="term" value="F:DNA binding"/>
    <property type="evidence" value="ECO:0007669"/>
    <property type="project" value="UniProtKB-UniRule"/>
</dbReference>
<dbReference type="Gene3D" id="1.10.357.10">
    <property type="entry name" value="Tetracycline Repressor, domain 2"/>
    <property type="match status" value="1"/>
</dbReference>
<evidence type="ECO:0000259" key="3">
    <source>
        <dbReference type="PROSITE" id="PS50977"/>
    </source>
</evidence>
<reference evidence="4 5" key="1">
    <citation type="submission" date="2015-09" db="EMBL/GenBank/DDBJ databases">
        <authorList>
            <consortium name="Pathogen Informatics"/>
        </authorList>
    </citation>
    <scope>NUCLEOTIDE SEQUENCE [LARGE SCALE GENOMIC DNA]</scope>
    <source>
        <strain evidence="4 5">2789STDY5834876</strain>
    </source>
</reference>
<keyword evidence="1 2" id="KW-0238">DNA-binding</keyword>
<dbReference type="OrthoDB" id="9812484at2"/>
<evidence type="ECO:0000313" key="4">
    <source>
        <dbReference type="EMBL" id="CUN61340.1"/>
    </source>
</evidence>
<dbReference type="Proteomes" id="UP000095544">
    <property type="component" value="Unassembled WGS sequence"/>
</dbReference>
<dbReference type="InterPro" id="IPR050624">
    <property type="entry name" value="HTH-type_Tx_Regulator"/>
</dbReference>
<dbReference type="SUPFAM" id="SSF48498">
    <property type="entry name" value="Tetracyclin repressor-like, C-terminal domain"/>
    <property type="match status" value="1"/>
</dbReference>
<dbReference type="InterPro" id="IPR036271">
    <property type="entry name" value="Tet_transcr_reg_TetR-rel_C_sf"/>
</dbReference>
<proteinExistence type="predicted"/>
<dbReference type="PRINTS" id="PR00455">
    <property type="entry name" value="HTHTETR"/>
</dbReference>
<dbReference type="InterPro" id="IPR001647">
    <property type="entry name" value="HTH_TetR"/>
</dbReference>
<dbReference type="RefSeq" id="WP_050641826.1">
    <property type="nucleotide sequence ID" value="NZ_CABKUE010000009.1"/>
</dbReference>
<dbReference type="STRING" id="39482.ERS852491_00052"/>